<accession>E3MM43</accession>
<dbReference type="InParanoid" id="E3MM43"/>
<feature type="transmembrane region" description="Helical" evidence="1">
    <location>
        <begin position="171"/>
        <end position="195"/>
    </location>
</feature>
<organism evidence="3">
    <name type="scientific">Caenorhabditis remanei</name>
    <name type="common">Caenorhabditis vulgaris</name>
    <dbReference type="NCBI Taxonomy" id="31234"/>
    <lineage>
        <taxon>Eukaryota</taxon>
        <taxon>Metazoa</taxon>
        <taxon>Ecdysozoa</taxon>
        <taxon>Nematoda</taxon>
        <taxon>Chromadorea</taxon>
        <taxon>Rhabditida</taxon>
        <taxon>Rhabditina</taxon>
        <taxon>Rhabditomorpha</taxon>
        <taxon>Rhabditoidea</taxon>
        <taxon>Rhabditidae</taxon>
        <taxon>Peloderinae</taxon>
        <taxon>Caenorhabditis</taxon>
    </lineage>
</organism>
<feature type="transmembrane region" description="Helical" evidence="1">
    <location>
        <begin position="207"/>
        <end position="234"/>
    </location>
</feature>
<dbReference type="KEGG" id="crq:GCK72_014359"/>
<name>E3MM43_CAERE</name>
<evidence type="ECO:0000256" key="1">
    <source>
        <dbReference type="SAM" id="Phobius"/>
    </source>
</evidence>
<dbReference type="OMA" id="MDLLFMV"/>
<dbReference type="FunCoup" id="E3MM43">
    <property type="interactions" value="1"/>
</dbReference>
<keyword evidence="1" id="KW-0472">Membrane</keyword>
<feature type="transmembrane region" description="Helical" evidence="1">
    <location>
        <begin position="254"/>
        <end position="272"/>
    </location>
</feature>
<dbReference type="EMBL" id="DS268456">
    <property type="protein sequence ID" value="EFP04747.1"/>
    <property type="molecule type" value="Genomic_DNA"/>
</dbReference>
<reference evidence="2" key="1">
    <citation type="submission" date="2007-07" db="EMBL/GenBank/DDBJ databases">
        <title>PCAP assembly of the Caenorhabditis remanei genome.</title>
        <authorList>
            <consortium name="The Caenorhabditis remanei Sequencing Consortium"/>
            <person name="Wilson R.K."/>
        </authorList>
    </citation>
    <scope>NUCLEOTIDE SEQUENCE [LARGE SCALE GENOMIC DNA]</scope>
    <source>
        <strain evidence="2">PB4641</strain>
    </source>
</reference>
<evidence type="ECO:0000313" key="3">
    <source>
        <dbReference type="Proteomes" id="UP000008281"/>
    </source>
</evidence>
<gene>
    <name evidence="2" type="ORF">CRE_30000</name>
</gene>
<dbReference type="OrthoDB" id="5829493at2759"/>
<dbReference type="RefSeq" id="XP_003102708.2">
    <property type="nucleotide sequence ID" value="XM_003102660.2"/>
</dbReference>
<feature type="transmembrane region" description="Helical" evidence="1">
    <location>
        <begin position="71"/>
        <end position="94"/>
    </location>
</feature>
<dbReference type="HOGENOM" id="CLU_065868_0_0_1"/>
<keyword evidence="1" id="KW-1133">Transmembrane helix</keyword>
<keyword evidence="3" id="KW-1185">Reference proteome</keyword>
<dbReference type="eggNOG" id="ENOG502THC2">
    <property type="taxonomic scope" value="Eukaryota"/>
</dbReference>
<keyword evidence="1" id="KW-0812">Transmembrane</keyword>
<evidence type="ECO:0008006" key="4">
    <source>
        <dbReference type="Google" id="ProtNLM"/>
    </source>
</evidence>
<feature type="transmembrane region" description="Helical" evidence="1">
    <location>
        <begin position="142"/>
        <end position="159"/>
    </location>
</feature>
<sequence length="362" mass="41318">MSQEFNWNDVAYEMTPISQYTDLYSNQPRIYMFEGATRIDLGTLLFTSILTIFWLIYLLKSESSVTKSLMTVTVSQIFVNLLVRTFKFVILILVQYPQFSWLFVASSVETTFHYTLYLQYTSSVLLYVFLREKDIKSSWTLFYYIPSIAVSLFVSVLNVNFNKLLLSMPFYVYVIFYVGMAVSNIIILIGILASCTKYTQEKLATRCRLFLFVLSASPPVLFNTVITIMDLLFMVVGITDQFPIPYIVMTTYRYKAFEITPLFILIAFFALLPDLKKWSFSKTTSTAEVTKIVTDPPSTSSTNALIPAIHNVVMEQSVPIPNQINVASSEQDQTRNAPAPTYGNMNYGMGALVVHIQPMNYT</sequence>
<dbReference type="Proteomes" id="UP000008281">
    <property type="component" value="Unassembled WGS sequence"/>
</dbReference>
<dbReference type="CTD" id="9798141"/>
<feature type="transmembrane region" description="Helical" evidence="1">
    <location>
        <begin position="114"/>
        <end position="130"/>
    </location>
</feature>
<proteinExistence type="predicted"/>
<dbReference type="GeneID" id="9798141"/>
<evidence type="ECO:0000313" key="2">
    <source>
        <dbReference type="EMBL" id="EFP04747.1"/>
    </source>
</evidence>
<protein>
    <recommendedName>
        <fullName evidence="4">Serpentine receptor class gamma</fullName>
    </recommendedName>
</protein>
<dbReference type="AlphaFoldDB" id="E3MM43"/>
<feature type="transmembrane region" description="Helical" evidence="1">
    <location>
        <begin position="41"/>
        <end position="59"/>
    </location>
</feature>